<dbReference type="PANTHER" id="PTHR22803">
    <property type="entry name" value="MANNOSE, PHOSPHOLIPASE, LECTIN RECEPTOR RELATED"/>
    <property type="match status" value="1"/>
</dbReference>
<dbReference type="Gene3D" id="3.10.100.10">
    <property type="entry name" value="Mannose-Binding Protein A, subunit A"/>
    <property type="match status" value="2"/>
</dbReference>
<reference evidence="4 5" key="1">
    <citation type="submission" date="2022-12" db="EMBL/GenBank/DDBJ databases">
        <title>Chromosome-level genome of Tegillarca granosa.</title>
        <authorList>
            <person name="Kim J."/>
        </authorList>
    </citation>
    <scope>NUCLEOTIDE SEQUENCE [LARGE SCALE GENOMIC DNA]</scope>
    <source>
        <strain evidence="4">Teg-2019</strain>
        <tissue evidence="4">Adductor muscle</tissue>
    </source>
</reference>
<keyword evidence="1" id="KW-1015">Disulfide bond</keyword>
<evidence type="ECO:0000313" key="4">
    <source>
        <dbReference type="EMBL" id="KAJ8321699.1"/>
    </source>
</evidence>
<organism evidence="4 5">
    <name type="scientific">Tegillarca granosa</name>
    <name type="common">Malaysian cockle</name>
    <name type="synonym">Anadara granosa</name>
    <dbReference type="NCBI Taxonomy" id="220873"/>
    <lineage>
        <taxon>Eukaryota</taxon>
        <taxon>Metazoa</taxon>
        <taxon>Spiralia</taxon>
        <taxon>Lophotrochozoa</taxon>
        <taxon>Mollusca</taxon>
        <taxon>Bivalvia</taxon>
        <taxon>Autobranchia</taxon>
        <taxon>Pteriomorphia</taxon>
        <taxon>Arcoida</taxon>
        <taxon>Arcoidea</taxon>
        <taxon>Arcidae</taxon>
        <taxon>Tegillarca</taxon>
    </lineage>
</organism>
<evidence type="ECO:0000313" key="5">
    <source>
        <dbReference type="Proteomes" id="UP001217089"/>
    </source>
</evidence>
<evidence type="ECO:0000256" key="1">
    <source>
        <dbReference type="ARBA" id="ARBA00023157"/>
    </source>
</evidence>
<dbReference type="SUPFAM" id="SSF56436">
    <property type="entry name" value="C-type lectin-like"/>
    <property type="match status" value="1"/>
</dbReference>
<dbReference type="PROSITE" id="PS50041">
    <property type="entry name" value="C_TYPE_LECTIN_2"/>
    <property type="match status" value="1"/>
</dbReference>
<dbReference type="InterPro" id="IPR016186">
    <property type="entry name" value="C-type_lectin-like/link_sf"/>
</dbReference>
<feature type="signal peptide" evidence="2">
    <location>
        <begin position="1"/>
        <end position="21"/>
    </location>
</feature>
<dbReference type="InterPro" id="IPR016187">
    <property type="entry name" value="CTDL_fold"/>
</dbReference>
<protein>
    <recommendedName>
        <fullName evidence="3">C-type lectin domain-containing protein</fullName>
    </recommendedName>
</protein>
<dbReference type="PROSITE" id="PS00615">
    <property type="entry name" value="C_TYPE_LECTIN_1"/>
    <property type="match status" value="1"/>
</dbReference>
<comment type="caution">
    <text evidence="4">The sequence shown here is derived from an EMBL/GenBank/DDBJ whole genome shotgun (WGS) entry which is preliminary data.</text>
</comment>
<dbReference type="InterPro" id="IPR001304">
    <property type="entry name" value="C-type_lectin-like"/>
</dbReference>
<dbReference type="EMBL" id="JARBDR010000018">
    <property type="protein sequence ID" value="KAJ8321699.1"/>
    <property type="molecule type" value="Genomic_DNA"/>
</dbReference>
<keyword evidence="2" id="KW-0732">Signal</keyword>
<evidence type="ECO:0000256" key="2">
    <source>
        <dbReference type="SAM" id="SignalP"/>
    </source>
</evidence>
<evidence type="ECO:0000259" key="3">
    <source>
        <dbReference type="PROSITE" id="PS50041"/>
    </source>
</evidence>
<dbReference type="Proteomes" id="UP001217089">
    <property type="component" value="Unassembled WGS sequence"/>
</dbReference>
<proteinExistence type="predicted"/>
<accession>A0ABQ9FWS1</accession>
<dbReference type="Pfam" id="PF00059">
    <property type="entry name" value="Lectin_C"/>
    <property type="match status" value="1"/>
</dbReference>
<name>A0ABQ9FWS1_TEGGR</name>
<feature type="domain" description="C-type lectin" evidence="3">
    <location>
        <begin position="28"/>
        <end position="126"/>
    </location>
</feature>
<keyword evidence="5" id="KW-1185">Reference proteome</keyword>
<dbReference type="SMART" id="SM00034">
    <property type="entry name" value="CLECT"/>
    <property type="match status" value="1"/>
</dbReference>
<sequence length="147" mass="16954">MNKIIRCFVIACCLIGSVVNAENCEPGWKEFRKNCYLFNTGKSNWYEARFCESTSHNWIGGNDIGREGVWAWEHTGEYLTASKFSAWHPGQPNNGKKEEHCLLMDAGLQYKWIDIKCENQYSFVCEKPNKQEKNPCHTKCCTCPVQC</sequence>
<dbReference type="InterPro" id="IPR050111">
    <property type="entry name" value="C-type_lectin/snaclec_domain"/>
</dbReference>
<feature type="chain" id="PRO_5046615606" description="C-type lectin domain-containing protein" evidence="2">
    <location>
        <begin position="22"/>
        <end position="147"/>
    </location>
</feature>
<dbReference type="InterPro" id="IPR018378">
    <property type="entry name" value="C-type_lectin_CS"/>
</dbReference>
<gene>
    <name evidence="4" type="ORF">KUTeg_000170</name>
</gene>